<sequence>MEKPKSFAYIIFCLTICLAFAIGSNYLINTTTQSNMIYNSTEPRKIGATYMTYNNTFYSVINEEISRILKEHGDQLITLDSAMSLKKQKEQIHYLIEQQVDAIVISPVDYEGLEDSLKEAYRNHIPVIVVDTEVKHNKNITYSIVSDNYDAGVQCAKDMMRKLDHANIVLLQHSTTRSGYLRIKGFEDTIQFNENYKVVKRMECDGQLEVAMPKMESFIEEGIGFDVVMCLNDPSAMGAMAALSSNNMLKDKYVYGIDGTPEAKEMVAEGKMAATVAQSPKTFGKKAGEVIYKLFSQETIKNKNEMSPVQIITKENVQDYSTEGWQ</sequence>
<evidence type="ECO:0000313" key="6">
    <source>
        <dbReference type="EMBL" id="RGU89853.1"/>
    </source>
</evidence>
<dbReference type="Proteomes" id="UP000265489">
    <property type="component" value="Unassembled WGS sequence"/>
</dbReference>
<reference evidence="6 7" key="1">
    <citation type="submission" date="2018-08" db="EMBL/GenBank/DDBJ databases">
        <title>A genome reference for cultivated species of the human gut microbiota.</title>
        <authorList>
            <person name="Zou Y."/>
            <person name="Xue W."/>
            <person name="Luo G."/>
        </authorList>
    </citation>
    <scope>NUCLEOTIDE SEQUENCE [LARGE SCALE GENOMIC DNA]</scope>
    <source>
        <strain evidence="6 7">AF15-20</strain>
    </source>
</reference>
<dbReference type="PANTHER" id="PTHR46847:SF1">
    <property type="entry name" value="D-ALLOSE-BINDING PERIPLASMIC PROTEIN-RELATED"/>
    <property type="match status" value="1"/>
</dbReference>
<dbReference type="CDD" id="cd19971">
    <property type="entry name" value="PBP1_ABC_sugar_binding-like"/>
    <property type="match status" value="1"/>
</dbReference>
<keyword evidence="4" id="KW-0472">Membrane</keyword>
<comment type="caution">
    <text evidence="6">The sequence shown here is derived from an EMBL/GenBank/DDBJ whole genome shotgun (WGS) entry which is preliminary data.</text>
</comment>
<dbReference type="EMBL" id="QRYQ01000022">
    <property type="protein sequence ID" value="RGU89853.1"/>
    <property type="molecule type" value="Genomic_DNA"/>
</dbReference>
<dbReference type="GO" id="GO:0030246">
    <property type="term" value="F:carbohydrate binding"/>
    <property type="evidence" value="ECO:0007669"/>
    <property type="project" value="UniProtKB-ARBA"/>
</dbReference>
<dbReference type="InterPro" id="IPR028082">
    <property type="entry name" value="Peripla_BP_I"/>
</dbReference>
<keyword evidence="4" id="KW-0812">Transmembrane</keyword>
<dbReference type="PANTHER" id="PTHR46847">
    <property type="entry name" value="D-ALLOSE-BINDING PERIPLASMIC PROTEIN-RELATED"/>
    <property type="match status" value="1"/>
</dbReference>
<dbReference type="AlphaFoldDB" id="A0A395W6Z0"/>
<evidence type="ECO:0000259" key="5">
    <source>
        <dbReference type="Pfam" id="PF13407"/>
    </source>
</evidence>
<comment type="subcellular location">
    <subcellularLocation>
        <location evidence="1">Cell envelope</location>
    </subcellularLocation>
</comment>
<organism evidence="6 7">
    <name type="scientific">Holdemanella biformis</name>
    <dbReference type="NCBI Taxonomy" id="1735"/>
    <lineage>
        <taxon>Bacteria</taxon>
        <taxon>Bacillati</taxon>
        <taxon>Bacillota</taxon>
        <taxon>Erysipelotrichia</taxon>
        <taxon>Erysipelotrichales</taxon>
        <taxon>Erysipelotrichaceae</taxon>
        <taxon>Holdemanella</taxon>
    </lineage>
</organism>
<dbReference type="InterPro" id="IPR025997">
    <property type="entry name" value="SBP_2_dom"/>
</dbReference>
<keyword evidence="4" id="KW-1133">Transmembrane helix</keyword>
<feature type="transmembrane region" description="Helical" evidence="4">
    <location>
        <begin position="7"/>
        <end position="28"/>
    </location>
</feature>
<evidence type="ECO:0000256" key="4">
    <source>
        <dbReference type="SAM" id="Phobius"/>
    </source>
</evidence>
<gene>
    <name evidence="6" type="ORF">DWW32_10085</name>
</gene>
<dbReference type="GeneID" id="66580127"/>
<evidence type="ECO:0000256" key="1">
    <source>
        <dbReference type="ARBA" id="ARBA00004196"/>
    </source>
</evidence>
<name>A0A395W6Z0_9FIRM</name>
<accession>A0A395W6Z0</accession>
<dbReference type="GO" id="GO:0030313">
    <property type="term" value="C:cell envelope"/>
    <property type="evidence" value="ECO:0007669"/>
    <property type="project" value="UniProtKB-SubCell"/>
</dbReference>
<evidence type="ECO:0000313" key="7">
    <source>
        <dbReference type="Proteomes" id="UP000265489"/>
    </source>
</evidence>
<proteinExistence type="inferred from homology"/>
<dbReference type="SUPFAM" id="SSF53822">
    <property type="entry name" value="Periplasmic binding protein-like I"/>
    <property type="match status" value="1"/>
</dbReference>
<protein>
    <submittedName>
        <fullName evidence="6">Sugar ABC transporter substrate-binding protein</fullName>
    </submittedName>
</protein>
<evidence type="ECO:0000256" key="2">
    <source>
        <dbReference type="ARBA" id="ARBA00007639"/>
    </source>
</evidence>
<dbReference type="Pfam" id="PF13407">
    <property type="entry name" value="Peripla_BP_4"/>
    <property type="match status" value="1"/>
</dbReference>
<keyword evidence="3" id="KW-0732">Signal</keyword>
<dbReference type="RefSeq" id="WP_118325667.1">
    <property type="nucleotide sequence ID" value="NZ_QRYH01000019.1"/>
</dbReference>
<comment type="similarity">
    <text evidence="2">Belongs to the bacterial solute-binding protein 2 family.</text>
</comment>
<feature type="domain" description="Periplasmic binding protein" evidence="5">
    <location>
        <begin position="49"/>
        <end position="295"/>
    </location>
</feature>
<evidence type="ECO:0000256" key="3">
    <source>
        <dbReference type="ARBA" id="ARBA00022729"/>
    </source>
</evidence>
<dbReference type="Gene3D" id="3.40.50.2300">
    <property type="match status" value="2"/>
</dbReference>